<feature type="domain" description="Lipid/polyisoprenoid-binding YceI-like" evidence="1">
    <location>
        <begin position="29"/>
        <end position="175"/>
    </location>
</feature>
<comment type="caution">
    <text evidence="2">The sequence shown here is derived from an EMBL/GenBank/DDBJ whole genome shotgun (WGS) entry which is preliminary data.</text>
</comment>
<keyword evidence="3" id="KW-1185">Reference proteome</keyword>
<dbReference type="InterPro" id="IPR007372">
    <property type="entry name" value="Lipid/polyisoprenoid-bd_YceI"/>
</dbReference>
<protein>
    <submittedName>
        <fullName evidence="2">YceI family protein</fullName>
    </submittedName>
</protein>
<dbReference type="EMBL" id="JAAWWL010000003">
    <property type="protein sequence ID" value="NKI33360.1"/>
    <property type="molecule type" value="Genomic_DNA"/>
</dbReference>
<dbReference type="SUPFAM" id="SSF101874">
    <property type="entry name" value="YceI-like"/>
    <property type="match status" value="1"/>
</dbReference>
<evidence type="ECO:0000313" key="3">
    <source>
        <dbReference type="Proteomes" id="UP000718451"/>
    </source>
</evidence>
<organism evidence="2 3">
    <name type="scientific">Croceivirga thetidis</name>
    <dbReference type="NCBI Taxonomy" id="2721623"/>
    <lineage>
        <taxon>Bacteria</taxon>
        <taxon>Pseudomonadati</taxon>
        <taxon>Bacteroidota</taxon>
        <taxon>Flavobacteriia</taxon>
        <taxon>Flavobacteriales</taxon>
        <taxon>Flavobacteriaceae</taxon>
        <taxon>Croceivirga</taxon>
    </lineage>
</organism>
<gene>
    <name evidence="2" type="ORF">HCU67_15500</name>
</gene>
<dbReference type="Proteomes" id="UP000718451">
    <property type="component" value="Unassembled WGS sequence"/>
</dbReference>
<reference evidence="2 3" key="1">
    <citation type="submission" date="2020-04" db="EMBL/GenBank/DDBJ databases">
        <authorList>
            <person name="Yoon J."/>
        </authorList>
    </citation>
    <scope>NUCLEOTIDE SEQUENCE [LARGE SCALE GENOMIC DNA]</scope>
    <source>
        <strain evidence="2 3">DJ-13</strain>
    </source>
</reference>
<dbReference type="InterPro" id="IPR036761">
    <property type="entry name" value="TTHA0802/YceI-like_sf"/>
</dbReference>
<dbReference type="Pfam" id="PF04264">
    <property type="entry name" value="YceI"/>
    <property type="match status" value="1"/>
</dbReference>
<evidence type="ECO:0000259" key="1">
    <source>
        <dbReference type="Pfam" id="PF04264"/>
    </source>
</evidence>
<accession>A0ABX1GWV5</accession>
<evidence type="ECO:0000313" key="2">
    <source>
        <dbReference type="EMBL" id="NKI33360.1"/>
    </source>
</evidence>
<proteinExistence type="predicted"/>
<dbReference type="Gene3D" id="2.40.128.110">
    <property type="entry name" value="Lipid/polyisoprenoid-binding, YceI-like"/>
    <property type="match status" value="1"/>
</dbReference>
<name>A0ABX1GWV5_9FLAO</name>
<sequence>MHRILFLLAMLHFGVNGQESEQIIARQGSVSFFSYTSVEDIEATNNQVLSIIDVPKGEIVVNMLMRAFVFKKALMEEHFNESYVESDLYPELNFIGKIQGMKNPELENGTYLVSGEMEFHGVKKEIELKTKVNKTADSTVFQGEFEVPVSDFNIKIPALLSPNIAKNIQVEFRFEYFPYE</sequence>